<sequence length="397" mass="42603">MVKQQKPFSGITVLDFSRVLAGPFCSAILADQGAQIIKVEPPQGDDQRYMGAVRNNQSINFQLFNRNKRSLKLDLRQPEAVKIAQELALKADVVLENFRPGVADRLGIGAEQLQALKPDLVYCSVSGFGQQGPMAAMPSYDVVAQALSGMMSVTGEASGAPTLVGDSIGDIVSGIYAAQAISAALYRRSVTGQGARIDVAMFDALFSLLPTVLAGWQGSGNRPARFGNQHPLSAPFGAFAASDAPFILAVANKALFVRLAEALGKPYLADDPRFASDQLRSQNRDALQAEIEDWSRHYTAAEVVEKLGKAGLPVSEIWAVDEAAQSAHAQHRQLLHEVEHPQLGKLLVPEQPVHFDGLPRGDIRQAPELGADGADILREFLNMDETQISALTSAGIV</sequence>
<proteinExistence type="predicted"/>
<dbReference type="Gene3D" id="3.30.1540.10">
    <property type="entry name" value="formyl-coa transferase, domain 3"/>
    <property type="match status" value="1"/>
</dbReference>
<dbReference type="GO" id="GO:0008410">
    <property type="term" value="F:CoA-transferase activity"/>
    <property type="evidence" value="ECO:0007669"/>
    <property type="project" value="TreeGrafter"/>
</dbReference>
<name>A0A366E4T2_9HYPH</name>
<evidence type="ECO:0000313" key="3">
    <source>
        <dbReference type="Proteomes" id="UP000252893"/>
    </source>
</evidence>
<dbReference type="Proteomes" id="UP000252893">
    <property type="component" value="Unassembled WGS sequence"/>
</dbReference>
<dbReference type="PANTHER" id="PTHR48207:SF3">
    <property type="entry name" value="SUCCINATE--HYDROXYMETHYLGLUTARATE COA-TRANSFERASE"/>
    <property type="match status" value="1"/>
</dbReference>
<organism evidence="2 3">
    <name type="scientific">Pseudochrobactrum asaccharolyticum</name>
    <dbReference type="NCBI Taxonomy" id="354351"/>
    <lineage>
        <taxon>Bacteria</taxon>
        <taxon>Pseudomonadati</taxon>
        <taxon>Pseudomonadota</taxon>
        <taxon>Alphaproteobacteria</taxon>
        <taxon>Hyphomicrobiales</taxon>
        <taxon>Brucellaceae</taxon>
        <taxon>Pseudochrobactrum</taxon>
    </lineage>
</organism>
<protein>
    <submittedName>
        <fullName evidence="2">CoA:oxalate CoA-transferase</fullName>
    </submittedName>
</protein>
<accession>A0A366E4T2</accession>
<dbReference type="InterPro" id="IPR050483">
    <property type="entry name" value="CoA-transferase_III_domain"/>
</dbReference>
<dbReference type="InterPro" id="IPR003673">
    <property type="entry name" value="CoA-Trfase_fam_III"/>
</dbReference>
<dbReference type="SUPFAM" id="SSF89796">
    <property type="entry name" value="CoA-transferase family III (CaiB/BaiF)"/>
    <property type="match status" value="1"/>
</dbReference>
<dbReference type="RefSeq" id="WP_210207265.1">
    <property type="nucleotide sequence ID" value="NZ_JBHEEG010000002.1"/>
</dbReference>
<evidence type="ECO:0000256" key="1">
    <source>
        <dbReference type="ARBA" id="ARBA00022679"/>
    </source>
</evidence>
<dbReference type="InterPro" id="IPR023606">
    <property type="entry name" value="CoA-Trfase_III_dom_1_sf"/>
</dbReference>
<keyword evidence="3" id="KW-1185">Reference proteome</keyword>
<gene>
    <name evidence="2" type="ORF">DFR47_102162</name>
</gene>
<dbReference type="PANTHER" id="PTHR48207">
    <property type="entry name" value="SUCCINATE--HYDROXYMETHYLGLUTARATE COA-TRANSFERASE"/>
    <property type="match status" value="1"/>
</dbReference>
<evidence type="ECO:0000313" key="2">
    <source>
        <dbReference type="EMBL" id="RBO97380.1"/>
    </source>
</evidence>
<dbReference type="EMBL" id="QNRH01000002">
    <property type="protein sequence ID" value="RBO97380.1"/>
    <property type="molecule type" value="Genomic_DNA"/>
</dbReference>
<dbReference type="AlphaFoldDB" id="A0A366E4T2"/>
<keyword evidence="1 2" id="KW-0808">Transferase</keyword>
<dbReference type="Gene3D" id="3.40.50.10540">
    <property type="entry name" value="Crotonobetainyl-coa:carnitine coa-transferase, domain 1"/>
    <property type="match status" value="1"/>
</dbReference>
<comment type="caution">
    <text evidence="2">The sequence shown here is derived from an EMBL/GenBank/DDBJ whole genome shotgun (WGS) entry which is preliminary data.</text>
</comment>
<dbReference type="InterPro" id="IPR044855">
    <property type="entry name" value="CoA-Trfase_III_dom3_sf"/>
</dbReference>
<reference evidence="2 3" key="1">
    <citation type="submission" date="2018-06" db="EMBL/GenBank/DDBJ databases">
        <title>Genomic Encyclopedia of Type Strains, Phase IV (KMG-IV): sequencing the most valuable type-strain genomes for metagenomic binning, comparative biology and taxonomic classification.</title>
        <authorList>
            <person name="Goeker M."/>
        </authorList>
    </citation>
    <scope>NUCLEOTIDE SEQUENCE [LARGE SCALE GENOMIC DNA]</scope>
    <source>
        <strain evidence="2 3">DSM 25619</strain>
    </source>
</reference>
<dbReference type="Pfam" id="PF02515">
    <property type="entry name" value="CoA_transf_3"/>
    <property type="match status" value="1"/>
</dbReference>